<proteinExistence type="predicted"/>
<dbReference type="Proteomes" id="UP000268973">
    <property type="component" value="Unassembled WGS sequence"/>
</dbReference>
<sequence>MQSVSFSVRTERTVSVNEVTKPKSSDDSNTPKRVKDVKRSNKRQEQKKRIISVDRDQTTRQQHRAIRQFLSLQRHAIQDWKGTADQLPEMKDLSISQKWVLETVRINTSLFPKFMKDEIDMTLNKYPDTVNQNYSDSNILSELLTRDNNIAEILSIYKIVRTHSF</sequence>
<comment type="caution">
    <text evidence="2">The sequence shown here is derived from an EMBL/GenBank/DDBJ whole genome shotgun (WGS) entry which is preliminary data.</text>
</comment>
<gene>
    <name evidence="2" type="ORF">EJ063_07595</name>
</gene>
<organism evidence="2 3">
    <name type="scientific">Vibrio aquaticus</name>
    <dbReference type="NCBI Taxonomy" id="2496559"/>
    <lineage>
        <taxon>Bacteria</taxon>
        <taxon>Pseudomonadati</taxon>
        <taxon>Pseudomonadota</taxon>
        <taxon>Gammaproteobacteria</taxon>
        <taxon>Vibrionales</taxon>
        <taxon>Vibrionaceae</taxon>
        <taxon>Vibrio</taxon>
    </lineage>
</organism>
<name>A0A432CZK6_9VIBR</name>
<feature type="compositionally biased region" description="Basic and acidic residues" evidence="1">
    <location>
        <begin position="20"/>
        <end position="57"/>
    </location>
</feature>
<feature type="region of interest" description="Disordered" evidence="1">
    <location>
        <begin position="1"/>
        <end position="57"/>
    </location>
</feature>
<protein>
    <submittedName>
        <fullName evidence="2">Uncharacterized protein</fullName>
    </submittedName>
</protein>
<dbReference type="EMBL" id="RXZH01000002">
    <property type="protein sequence ID" value="RTZ16648.1"/>
    <property type="molecule type" value="Genomic_DNA"/>
</dbReference>
<accession>A0A432CZK6</accession>
<evidence type="ECO:0000256" key="1">
    <source>
        <dbReference type="SAM" id="MobiDB-lite"/>
    </source>
</evidence>
<dbReference type="AlphaFoldDB" id="A0A432CZK6"/>
<evidence type="ECO:0000313" key="2">
    <source>
        <dbReference type="EMBL" id="RTZ16648.1"/>
    </source>
</evidence>
<keyword evidence="3" id="KW-1185">Reference proteome</keyword>
<dbReference type="RefSeq" id="WP_126573580.1">
    <property type="nucleotide sequence ID" value="NZ_RXZH01000002.1"/>
</dbReference>
<dbReference type="OrthoDB" id="6458891at2"/>
<reference evidence="2 3" key="1">
    <citation type="submission" date="2018-12" db="EMBL/GenBank/DDBJ databases">
        <title>Vibrio sp. isolated from China Sea.</title>
        <authorList>
            <person name="Li Y."/>
        </authorList>
    </citation>
    <scope>NUCLEOTIDE SEQUENCE [LARGE SCALE GENOMIC DNA]</scope>
    <source>
        <strain evidence="2 3">BEI207</strain>
    </source>
</reference>
<feature type="compositionally biased region" description="Polar residues" evidence="1">
    <location>
        <begin position="1"/>
        <end position="18"/>
    </location>
</feature>
<evidence type="ECO:0000313" key="3">
    <source>
        <dbReference type="Proteomes" id="UP000268973"/>
    </source>
</evidence>